<evidence type="ECO:0000313" key="1">
    <source>
        <dbReference type="EMBL" id="AXH96942.1"/>
    </source>
</evidence>
<keyword evidence="2" id="KW-1185">Reference proteome</keyword>
<sequence>MPPAVSRALQSGPTGRILAVSKSEGAARAAWWGSKDEVRIDHATLVDADVDWLQPVKRLTLWAVKHPDNLLACLPRLEFLDIRGGSGTNVRHIAGCRSLRVLVVNQVRGMSDLGDVAQLSTLELLSLYGLPRVQTLPLSAGMPALTRVELGSMKGLSSIAPILAAPALEELQLVRKVNLSSKDIHAIREHPSLVRFGWFAEDVPDKVWKPVVDRIGKPAPAALTPEKWLDQHPG</sequence>
<evidence type="ECO:0000313" key="2">
    <source>
        <dbReference type="Proteomes" id="UP000253790"/>
    </source>
</evidence>
<dbReference type="OrthoDB" id="4873032at2"/>
<proteinExistence type="predicted"/>
<dbReference type="Proteomes" id="UP000253790">
    <property type="component" value="Chromosome"/>
</dbReference>
<protein>
    <recommendedName>
        <fullName evidence="3">Leucine-rich repeat domain-containing protein</fullName>
    </recommendedName>
</protein>
<dbReference type="InterPro" id="IPR032675">
    <property type="entry name" value="LRR_dom_sf"/>
</dbReference>
<evidence type="ECO:0008006" key="3">
    <source>
        <dbReference type="Google" id="ProtNLM"/>
    </source>
</evidence>
<organism evidence="1 2">
    <name type="scientific">Ornithinimicrobium avium</name>
    <dbReference type="NCBI Taxonomy" id="2283195"/>
    <lineage>
        <taxon>Bacteria</taxon>
        <taxon>Bacillati</taxon>
        <taxon>Actinomycetota</taxon>
        <taxon>Actinomycetes</taxon>
        <taxon>Micrococcales</taxon>
        <taxon>Ornithinimicrobiaceae</taxon>
        <taxon>Ornithinimicrobium</taxon>
    </lineage>
</organism>
<dbReference type="Gene3D" id="3.80.10.10">
    <property type="entry name" value="Ribonuclease Inhibitor"/>
    <property type="match status" value="1"/>
</dbReference>
<dbReference type="AlphaFoldDB" id="A0A345NPI4"/>
<dbReference type="EMBL" id="CP031229">
    <property type="protein sequence ID" value="AXH96942.1"/>
    <property type="molecule type" value="Genomic_DNA"/>
</dbReference>
<name>A0A345NPI4_9MICO</name>
<gene>
    <name evidence="1" type="ORF">DV701_13170</name>
</gene>
<dbReference type="SUPFAM" id="SSF52047">
    <property type="entry name" value="RNI-like"/>
    <property type="match status" value="1"/>
</dbReference>
<accession>A0A345NPI4</accession>
<dbReference type="KEGG" id="orn:DV701_13170"/>
<reference evidence="1 2" key="1">
    <citation type="submission" date="2018-07" db="EMBL/GenBank/DDBJ databases">
        <title>Complete genome sequencing of Ornithinimicrobium sp. AMA3305.</title>
        <authorList>
            <person name="Bae J.-W."/>
        </authorList>
    </citation>
    <scope>NUCLEOTIDE SEQUENCE [LARGE SCALE GENOMIC DNA]</scope>
    <source>
        <strain evidence="1 2">AMA3305</strain>
    </source>
</reference>